<keyword evidence="17" id="KW-0325">Glycoprotein</keyword>
<keyword evidence="23" id="KW-1185">Reference proteome</keyword>
<dbReference type="Gene3D" id="3.30.420.40">
    <property type="match status" value="1"/>
</dbReference>
<evidence type="ECO:0000256" key="10">
    <source>
        <dbReference type="ARBA" id="ARBA00022801"/>
    </source>
</evidence>
<evidence type="ECO:0000256" key="12">
    <source>
        <dbReference type="ARBA" id="ARBA00022840"/>
    </source>
</evidence>
<keyword evidence="12" id="KW-0067">ATP-binding</keyword>
<proteinExistence type="inferred from homology"/>
<reference evidence="22" key="1">
    <citation type="submission" date="2023-05" db="EMBL/GenBank/DDBJ databases">
        <authorList>
            <person name="Stuckert A."/>
        </authorList>
    </citation>
    <scope>NUCLEOTIDE SEQUENCE</scope>
</reference>
<dbReference type="PROSITE" id="PS01238">
    <property type="entry name" value="GDA1_CD39_NTPASE"/>
    <property type="match status" value="1"/>
</dbReference>
<comment type="cofactor">
    <cofactor evidence="2">
        <name>Mg(2+)</name>
        <dbReference type="ChEBI" id="CHEBI:18420"/>
    </cofactor>
</comment>
<evidence type="ECO:0000256" key="14">
    <source>
        <dbReference type="ARBA" id="ARBA00022989"/>
    </source>
</evidence>
<evidence type="ECO:0000256" key="16">
    <source>
        <dbReference type="ARBA" id="ARBA00023157"/>
    </source>
</evidence>
<dbReference type="Proteomes" id="UP001162483">
    <property type="component" value="Unassembled WGS sequence"/>
</dbReference>
<evidence type="ECO:0000256" key="18">
    <source>
        <dbReference type="ARBA" id="ARBA00039598"/>
    </source>
</evidence>
<comment type="catalytic activity">
    <reaction evidence="19">
        <text>a ribonucleoside 5'-triphosphate + 2 H2O = a ribonucleoside 5'-phosphate + 2 phosphate + 2 H(+)</text>
        <dbReference type="Rhea" id="RHEA:36795"/>
        <dbReference type="ChEBI" id="CHEBI:15377"/>
        <dbReference type="ChEBI" id="CHEBI:15378"/>
        <dbReference type="ChEBI" id="CHEBI:43474"/>
        <dbReference type="ChEBI" id="CHEBI:58043"/>
        <dbReference type="ChEBI" id="CHEBI:61557"/>
        <dbReference type="EC" id="3.6.1.5"/>
    </reaction>
</comment>
<sequence>MYQPSPDKFGIVFDAGSSHTSLYVYQWPAHKENDTGIVSQIHMCEVPGSGISSYVDDPAQAGEVLKSCMDEALSLIPSQQHKETTVLLGATAGMRLLRLQNETKTHLILDAVSKTLRLYPVDFQGARILDGMEEGSFGWITVNYLLGTFIQHSYINSWIHPQQAMFGAMDLGGASTQMTFQPSGDIEDNSTKMFFRLYGFDYSIYTHSYLCYGQDQAMKIFLAYLIEVNTTSGNVKNPCYPNGYKAIVTLSSVYNSPCVSTFPGDIGANITVEGTGDPSECQMAIKNIFNFSECSNKSCSFNGIYQPPVHGKFYAFSAFYYTFNFLNLTYGQPLSFTNSSVWMYCTREWNELSASYPTENKKRLLEYCTSAMYILTLLVHGYKFNSESWNNIRFSKQAGNADVGWTLGYMLNMTNKIPSEGPSFLKAHFYNLWVAAIFFIVLSVAAGLVAAPLHCYFRNACSGQEGWK</sequence>
<protein>
    <recommendedName>
        <fullName evidence="18">Ectonucleoside triphosphate diphosphohydrolase 8</fullName>
        <ecNumber evidence="5">3.6.1.5</ecNumber>
    </recommendedName>
</protein>
<evidence type="ECO:0000256" key="2">
    <source>
        <dbReference type="ARBA" id="ARBA00001946"/>
    </source>
</evidence>
<comment type="cofactor">
    <cofactor evidence="1">
        <name>Ca(2+)</name>
        <dbReference type="ChEBI" id="CHEBI:29108"/>
    </cofactor>
</comment>
<keyword evidence="13" id="KW-0460">Magnesium</keyword>
<dbReference type="PANTHER" id="PTHR11782:SF31">
    <property type="entry name" value="ECTONUCLEOSIDE TRIPHOSPHATE DIPHOSPHOHYDROLASE 8"/>
    <property type="match status" value="1"/>
</dbReference>
<evidence type="ECO:0000313" key="22">
    <source>
        <dbReference type="EMBL" id="CAI9550447.1"/>
    </source>
</evidence>
<keyword evidence="10 20" id="KW-0378">Hydrolase</keyword>
<dbReference type="PANTHER" id="PTHR11782">
    <property type="entry name" value="ADENOSINE/GUANOSINE DIPHOSPHATASE"/>
    <property type="match status" value="1"/>
</dbReference>
<evidence type="ECO:0000256" key="11">
    <source>
        <dbReference type="ARBA" id="ARBA00022837"/>
    </source>
</evidence>
<accession>A0ABN9BSH2</accession>
<feature type="transmembrane region" description="Helical" evidence="21">
    <location>
        <begin position="432"/>
        <end position="457"/>
    </location>
</feature>
<evidence type="ECO:0000256" key="21">
    <source>
        <dbReference type="SAM" id="Phobius"/>
    </source>
</evidence>
<evidence type="ECO:0000256" key="17">
    <source>
        <dbReference type="ARBA" id="ARBA00023180"/>
    </source>
</evidence>
<evidence type="ECO:0000256" key="15">
    <source>
        <dbReference type="ARBA" id="ARBA00023136"/>
    </source>
</evidence>
<keyword evidence="11" id="KW-0106">Calcium</keyword>
<evidence type="ECO:0000256" key="20">
    <source>
        <dbReference type="RuleBase" id="RU003833"/>
    </source>
</evidence>
<keyword evidence="8" id="KW-0479">Metal-binding</keyword>
<dbReference type="EMBL" id="CATNWA010005643">
    <property type="protein sequence ID" value="CAI9550447.1"/>
    <property type="molecule type" value="Genomic_DNA"/>
</dbReference>
<dbReference type="InterPro" id="IPR000407">
    <property type="entry name" value="GDA1_CD39_NTPase"/>
</dbReference>
<keyword evidence="9" id="KW-0547">Nucleotide-binding</keyword>
<evidence type="ECO:0000256" key="13">
    <source>
        <dbReference type="ARBA" id="ARBA00022842"/>
    </source>
</evidence>
<keyword evidence="16" id="KW-1015">Disulfide bond</keyword>
<keyword evidence="14 21" id="KW-1133">Transmembrane helix</keyword>
<evidence type="ECO:0000256" key="9">
    <source>
        <dbReference type="ARBA" id="ARBA00022741"/>
    </source>
</evidence>
<dbReference type="EC" id="3.6.1.5" evidence="5"/>
<evidence type="ECO:0000256" key="4">
    <source>
        <dbReference type="ARBA" id="ARBA00009283"/>
    </source>
</evidence>
<organism evidence="22 23">
    <name type="scientific">Staurois parvus</name>
    <dbReference type="NCBI Taxonomy" id="386267"/>
    <lineage>
        <taxon>Eukaryota</taxon>
        <taxon>Metazoa</taxon>
        <taxon>Chordata</taxon>
        <taxon>Craniata</taxon>
        <taxon>Vertebrata</taxon>
        <taxon>Euteleostomi</taxon>
        <taxon>Amphibia</taxon>
        <taxon>Batrachia</taxon>
        <taxon>Anura</taxon>
        <taxon>Neobatrachia</taxon>
        <taxon>Ranoidea</taxon>
        <taxon>Ranidae</taxon>
        <taxon>Staurois</taxon>
    </lineage>
</organism>
<evidence type="ECO:0000256" key="1">
    <source>
        <dbReference type="ARBA" id="ARBA00001913"/>
    </source>
</evidence>
<dbReference type="Gene3D" id="3.30.420.150">
    <property type="entry name" value="Exopolyphosphatase. Domain 2"/>
    <property type="match status" value="1"/>
</dbReference>
<gene>
    <name evidence="22" type="ORF">SPARVUS_LOCUS3507551</name>
</gene>
<comment type="similarity">
    <text evidence="4 20">Belongs to the GDA1/CD39 NTPase family.</text>
</comment>
<name>A0ABN9BSH2_9NEOB</name>
<keyword evidence="15 21" id="KW-0472">Membrane</keyword>
<keyword evidence="6" id="KW-1003">Cell membrane</keyword>
<comment type="caution">
    <text evidence="22">The sequence shown here is derived from an EMBL/GenBank/DDBJ whole genome shotgun (WGS) entry which is preliminary data.</text>
</comment>
<evidence type="ECO:0000256" key="6">
    <source>
        <dbReference type="ARBA" id="ARBA00022475"/>
    </source>
</evidence>
<evidence type="ECO:0000256" key="5">
    <source>
        <dbReference type="ARBA" id="ARBA00012148"/>
    </source>
</evidence>
<keyword evidence="7 21" id="KW-0812">Transmembrane</keyword>
<evidence type="ECO:0000313" key="23">
    <source>
        <dbReference type="Proteomes" id="UP001162483"/>
    </source>
</evidence>
<comment type="subcellular location">
    <subcellularLocation>
        <location evidence="3">Cell membrane</location>
        <topology evidence="3">Multi-pass membrane protein</topology>
    </subcellularLocation>
</comment>
<evidence type="ECO:0000256" key="7">
    <source>
        <dbReference type="ARBA" id="ARBA00022692"/>
    </source>
</evidence>
<evidence type="ECO:0000256" key="19">
    <source>
        <dbReference type="ARBA" id="ARBA00049175"/>
    </source>
</evidence>
<evidence type="ECO:0000256" key="8">
    <source>
        <dbReference type="ARBA" id="ARBA00022723"/>
    </source>
</evidence>
<evidence type="ECO:0000256" key="3">
    <source>
        <dbReference type="ARBA" id="ARBA00004651"/>
    </source>
</evidence>
<dbReference type="Pfam" id="PF01150">
    <property type="entry name" value="GDA1_CD39"/>
    <property type="match status" value="1"/>
</dbReference>